<dbReference type="PANTHER" id="PTHR42756">
    <property type="entry name" value="TRANSCRIPTIONAL REGULATOR, MARR"/>
    <property type="match status" value="1"/>
</dbReference>
<sequence>MNAQFINEAWTDLYYYLHYQHEESLTHQNIRCMQAVKKNKDATIQFLSDALQVTHHTASEHVKRLIQKGYLKKERSLQDKRIVYVKLTGLGEDVLKRNTELDEEKLQTILERVSAEERQKIIEAFSLLRKEAKDVFSR</sequence>
<evidence type="ECO:0000256" key="2">
    <source>
        <dbReference type="ARBA" id="ARBA00023015"/>
    </source>
</evidence>
<dbReference type="InterPro" id="IPR000835">
    <property type="entry name" value="HTH_MarR-typ"/>
</dbReference>
<evidence type="ECO:0000256" key="9">
    <source>
        <dbReference type="ARBA" id="ARBA00047207"/>
    </source>
</evidence>
<evidence type="ECO:0000256" key="1">
    <source>
        <dbReference type="ARBA" id="ARBA00004496"/>
    </source>
</evidence>
<dbReference type="SMART" id="SM00347">
    <property type="entry name" value="HTH_MARR"/>
    <property type="match status" value="1"/>
</dbReference>
<dbReference type="InterPro" id="IPR036388">
    <property type="entry name" value="WH-like_DNA-bd_sf"/>
</dbReference>
<feature type="domain" description="HTH marR-type" evidence="10">
    <location>
        <begin position="1"/>
        <end position="130"/>
    </location>
</feature>
<name>A0ABR5AR26_BACBA</name>
<gene>
    <name evidence="11" type="ORF">SD77_1649</name>
</gene>
<keyword evidence="12" id="KW-1185">Reference proteome</keyword>
<dbReference type="GeneID" id="92777997"/>
<evidence type="ECO:0000256" key="3">
    <source>
        <dbReference type="ARBA" id="ARBA00023026"/>
    </source>
</evidence>
<dbReference type="PANTHER" id="PTHR42756:SF1">
    <property type="entry name" value="TRANSCRIPTIONAL REPRESSOR OF EMRAB OPERON"/>
    <property type="match status" value="1"/>
</dbReference>
<dbReference type="PROSITE" id="PS50995">
    <property type="entry name" value="HTH_MARR_2"/>
    <property type="match status" value="1"/>
</dbReference>
<proteinExistence type="inferred from homology"/>
<dbReference type="Gene3D" id="1.10.10.10">
    <property type="entry name" value="Winged helix-like DNA-binding domain superfamily/Winged helix DNA-binding domain"/>
    <property type="match status" value="1"/>
</dbReference>
<keyword evidence="2" id="KW-0805">Transcription regulation</keyword>
<dbReference type="PROSITE" id="PS01117">
    <property type="entry name" value="HTH_MARR_1"/>
    <property type="match status" value="1"/>
</dbReference>
<evidence type="ECO:0000256" key="4">
    <source>
        <dbReference type="ARBA" id="ARBA00023125"/>
    </source>
</evidence>
<keyword evidence="3" id="KW-0843">Virulence</keyword>
<accession>A0ABR5AR26</accession>
<keyword evidence="4" id="KW-0238">DNA-binding</keyword>
<dbReference type="InterPro" id="IPR055166">
    <property type="entry name" value="Transc_reg_Sar_Rot_HTH"/>
</dbReference>
<dbReference type="RefSeq" id="WP_041114230.1">
    <property type="nucleotide sequence ID" value="NZ_CP082364.1"/>
</dbReference>
<dbReference type="InterPro" id="IPR036390">
    <property type="entry name" value="WH_DNA-bd_sf"/>
</dbReference>
<evidence type="ECO:0000259" key="10">
    <source>
        <dbReference type="PROSITE" id="PS50995"/>
    </source>
</evidence>
<evidence type="ECO:0000256" key="8">
    <source>
        <dbReference type="ARBA" id="ARBA00047188"/>
    </source>
</evidence>
<reference evidence="11 12" key="1">
    <citation type="submission" date="2015-01" db="EMBL/GenBank/DDBJ databases">
        <title>Genome Assembly of Bacillus badius MTCC 1458.</title>
        <authorList>
            <person name="Verma A."/>
            <person name="Khatri I."/>
            <person name="Mual P."/>
            <person name="Subramanian S."/>
            <person name="Krishnamurthi S."/>
        </authorList>
    </citation>
    <scope>NUCLEOTIDE SEQUENCE [LARGE SCALE GENOMIC DNA]</scope>
    <source>
        <strain evidence="11 12">MTCC 1458</strain>
    </source>
</reference>
<dbReference type="SUPFAM" id="SSF46785">
    <property type="entry name" value="Winged helix' DNA-binding domain"/>
    <property type="match status" value="1"/>
</dbReference>
<protein>
    <recommendedName>
        <fullName evidence="6">HTH-type transcriptional regulator MgrA</fullName>
    </recommendedName>
    <alternativeName>
        <fullName evidence="8">HTH-type transcriptional regulator SarZ</fullName>
    </alternativeName>
    <alternativeName>
        <fullName evidence="9">Staphylococcal accessory regulator Z</fullName>
    </alternativeName>
</protein>
<comment type="caution">
    <text evidence="11">The sequence shown here is derived from an EMBL/GenBank/DDBJ whole genome shotgun (WGS) entry which is preliminary data.</text>
</comment>
<evidence type="ECO:0000256" key="5">
    <source>
        <dbReference type="ARBA" id="ARBA00023163"/>
    </source>
</evidence>
<dbReference type="Pfam" id="PF22381">
    <property type="entry name" value="Staph_reg_Sar_Rot"/>
    <property type="match status" value="1"/>
</dbReference>
<dbReference type="EMBL" id="JXLP01000016">
    <property type="protein sequence ID" value="KIL77202.1"/>
    <property type="molecule type" value="Genomic_DNA"/>
</dbReference>
<dbReference type="InterPro" id="IPR023187">
    <property type="entry name" value="Tscrpt_reg_MarR-type_CS"/>
</dbReference>
<keyword evidence="5" id="KW-0804">Transcription</keyword>
<evidence type="ECO:0000256" key="6">
    <source>
        <dbReference type="ARBA" id="ARBA00040307"/>
    </source>
</evidence>
<evidence type="ECO:0000256" key="7">
    <source>
        <dbReference type="ARBA" id="ARBA00046337"/>
    </source>
</evidence>
<comment type="subcellular location">
    <subcellularLocation>
        <location evidence="1">Cytoplasm</location>
    </subcellularLocation>
</comment>
<dbReference type="Proteomes" id="UP000031982">
    <property type="component" value="Unassembled WGS sequence"/>
</dbReference>
<evidence type="ECO:0000313" key="12">
    <source>
        <dbReference type="Proteomes" id="UP000031982"/>
    </source>
</evidence>
<comment type="similarity">
    <text evidence="7">Belongs to the SarZ family.</text>
</comment>
<organism evidence="11 12">
    <name type="scientific">Bacillus badius</name>
    <dbReference type="NCBI Taxonomy" id="1455"/>
    <lineage>
        <taxon>Bacteria</taxon>
        <taxon>Bacillati</taxon>
        <taxon>Bacillota</taxon>
        <taxon>Bacilli</taxon>
        <taxon>Bacillales</taxon>
        <taxon>Bacillaceae</taxon>
        <taxon>Pseudobacillus</taxon>
    </lineage>
</organism>
<evidence type="ECO:0000313" key="11">
    <source>
        <dbReference type="EMBL" id="KIL77202.1"/>
    </source>
</evidence>